<evidence type="ECO:0000313" key="7">
    <source>
        <dbReference type="EMBL" id="QIX93846.1"/>
    </source>
</evidence>
<dbReference type="InterPro" id="IPR013762">
    <property type="entry name" value="Integrase-like_cat_sf"/>
</dbReference>
<proteinExistence type="inferred from homology"/>
<evidence type="ECO:0000256" key="4">
    <source>
        <dbReference type="ARBA" id="ARBA00023172"/>
    </source>
</evidence>
<dbReference type="PANTHER" id="PTHR30629:SF2">
    <property type="entry name" value="PROPHAGE INTEGRASE INTS-RELATED"/>
    <property type="match status" value="1"/>
</dbReference>
<gene>
    <name evidence="6" type="ORF">Ccl03g_34090</name>
    <name evidence="7" type="ORF">FOC47_26865</name>
    <name evidence="8" type="ORF">SAMN05216521_10955</name>
</gene>
<evidence type="ECO:0000313" key="10">
    <source>
        <dbReference type="Proteomes" id="UP000315200"/>
    </source>
</evidence>
<accession>A0A829WAR3</accession>
<evidence type="ECO:0000313" key="9">
    <source>
        <dbReference type="Proteomes" id="UP000182121"/>
    </source>
</evidence>
<dbReference type="Pfam" id="PF00589">
    <property type="entry name" value="Phage_integrase"/>
    <property type="match status" value="1"/>
</dbReference>
<keyword evidence="4" id="KW-0233">DNA recombination</keyword>
<evidence type="ECO:0000256" key="3">
    <source>
        <dbReference type="ARBA" id="ARBA00023125"/>
    </source>
</evidence>
<dbReference type="InterPro" id="IPR002104">
    <property type="entry name" value="Integrase_catalytic"/>
</dbReference>
<reference evidence="6 10" key="2">
    <citation type="submission" date="2019-06" db="EMBL/GenBank/DDBJ databases">
        <title>Draft genome sequence of [Clostridium] clostridioforme NBRC 113352.</title>
        <authorList>
            <person name="Miura T."/>
            <person name="Furukawa M."/>
            <person name="Shimamura M."/>
            <person name="Ohyama Y."/>
            <person name="Yamazoe A."/>
            <person name="Kawasaki H."/>
        </authorList>
    </citation>
    <scope>NUCLEOTIDE SEQUENCE [LARGE SCALE GENOMIC DNA]</scope>
    <source>
        <strain evidence="6 10">NBRC 113352</strain>
    </source>
</reference>
<dbReference type="AlphaFoldDB" id="A0A829WAR3"/>
<dbReference type="GO" id="GO:0006310">
    <property type="term" value="P:DNA recombination"/>
    <property type="evidence" value="ECO:0007669"/>
    <property type="project" value="UniProtKB-KW"/>
</dbReference>
<dbReference type="EMBL" id="FOIO01000095">
    <property type="protein sequence ID" value="SEU19377.1"/>
    <property type="molecule type" value="Genomic_DNA"/>
</dbReference>
<dbReference type="PROSITE" id="PS51898">
    <property type="entry name" value="TYR_RECOMBINASE"/>
    <property type="match status" value="1"/>
</dbReference>
<dbReference type="SUPFAM" id="SSF56349">
    <property type="entry name" value="DNA breaking-rejoining enzymes"/>
    <property type="match status" value="1"/>
</dbReference>
<dbReference type="GeneID" id="57964827"/>
<dbReference type="EMBL" id="CP050964">
    <property type="protein sequence ID" value="QIX93846.1"/>
    <property type="molecule type" value="Genomic_DNA"/>
</dbReference>
<organism evidence="6 10">
    <name type="scientific">Enterocloster clostridioformis</name>
    <dbReference type="NCBI Taxonomy" id="1531"/>
    <lineage>
        <taxon>Bacteria</taxon>
        <taxon>Bacillati</taxon>
        <taxon>Bacillota</taxon>
        <taxon>Clostridia</taxon>
        <taxon>Lachnospirales</taxon>
        <taxon>Lachnospiraceae</taxon>
        <taxon>Enterocloster</taxon>
    </lineage>
</organism>
<comment type="similarity">
    <text evidence="1">Belongs to the 'phage' integrase family.</text>
</comment>
<dbReference type="InterPro" id="IPR011010">
    <property type="entry name" value="DNA_brk_join_enz"/>
</dbReference>
<reference evidence="8 9" key="1">
    <citation type="submission" date="2016-10" db="EMBL/GenBank/DDBJ databases">
        <authorList>
            <person name="Varghese N."/>
            <person name="Submissions S."/>
        </authorList>
    </citation>
    <scope>NUCLEOTIDE SEQUENCE [LARGE SCALE GENOMIC DNA]</scope>
    <source>
        <strain evidence="8 9">NLAE-zl-C196</strain>
    </source>
</reference>
<dbReference type="Proteomes" id="UP000501069">
    <property type="component" value="Chromosome"/>
</dbReference>
<dbReference type="Gene3D" id="1.10.443.10">
    <property type="entry name" value="Intergrase catalytic core"/>
    <property type="match status" value="1"/>
</dbReference>
<evidence type="ECO:0000313" key="6">
    <source>
        <dbReference type="EMBL" id="GEA37696.1"/>
    </source>
</evidence>
<dbReference type="PANTHER" id="PTHR30629">
    <property type="entry name" value="PROPHAGE INTEGRASE"/>
    <property type="match status" value="1"/>
</dbReference>
<dbReference type="Proteomes" id="UP000315200">
    <property type="component" value="Unassembled WGS sequence"/>
</dbReference>
<dbReference type="Proteomes" id="UP000182121">
    <property type="component" value="Unassembled WGS sequence"/>
</dbReference>
<evidence type="ECO:0000313" key="11">
    <source>
        <dbReference type="Proteomes" id="UP000501069"/>
    </source>
</evidence>
<sequence>MTSKELEKKIAAIDKKLEKIKLPHGEGTIFWKRKKSCYLGYRKMINYPDGTSERHTVYEYDLEPLFALMKRDIDNKQEQWRLNHMSLQSVKSHLNNDNVILSDAIKHWFYKFRYLNKRGRTFDREESTLKNQVLNHPSFCNAEIQAITDIIIQDHITELMKSYSYSTVKKTYELLNQFFGYYYSRSINDNPMNTVVKPKEADVKRISSYQPKDIRFFSSGEINTFIHEAMLTWSNGKPKYKFGVGLIFIMYTGLRAGEALALKWKSFIPDKRYLLVKEAASYEKERDDNMHPTGKLKKYNDAPKTKAGIRDVYLLKQAIEYINILKEMQNPKSVEEYVFATSQGAAAVSYYNLRRTFNLICKNCGIQDVDESMGLHVLRHTFVSLLCRKGIDKLIIAKIVGQSDTAMIERVYYHIMQEEKDSAIMKLETEDVVANTANEIVVASQLGGFDIDNLAS</sequence>
<dbReference type="Gene3D" id="1.10.150.130">
    <property type="match status" value="1"/>
</dbReference>
<evidence type="ECO:0000313" key="8">
    <source>
        <dbReference type="EMBL" id="SEU19377.1"/>
    </source>
</evidence>
<dbReference type="GO" id="GO:0015074">
    <property type="term" value="P:DNA integration"/>
    <property type="evidence" value="ECO:0007669"/>
    <property type="project" value="UniProtKB-KW"/>
</dbReference>
<keyword evidence="2" id="KW-0229">DNA integration</keyword>
<feature type="domain" description="Tyr recombinase" evidence="5">
    <location>
        <begin position="212"/>
        <end position="425"/>
    </location>
</feature>
<dbReference type="InterPro" id="IPR010998">
    <property type="entry name" value="Integrase_recombinase_N"/>
</dbReference>
<protein>
    <submittedName>
        <fullName evidence="7">Site-specific integrase</fullName>
    </submittedName>
    <submittedName>
        <fullName evidence="8">Site-specific recombinase XerD</fullName>
    </submittedName>
</protein>
<dbReference type="CDD" id="cd01189">
    <property type="entry name" value="INT_ICEBs1_C_like"/>
    <property type="match status" value="1"/>
</dbReference>
<dbReference type="RefSeq" id="WP_002588786.1">
    <property type="nucleotide sequence ID" value="NZ_BJLB01000001.1"/>
</dbReference>
<evidence type="ECO:0000256" key="1">
    <source>
        <dbReference type="ARBA" id="ARBA00008857"/>
    </source>
</evidence>
<name>A0A829WAR3_9FIRM</name>
<evidence type="ECO:0000259" key="5">
    <source>
        <dbReference type="PROSITE" id="PS51898"/>
    </source>
</evidence>
<dbReference type="GO" id="GO:0003677">
    <property type="term" value="F:DNA binding"/>
    <property type="evidence" value="ECO:0007669"/>
    <property type="project" value="UniProtKB-KW"/>
</dbReference>
<dbReference type="EMBL" id="BJLB01000001">
    <property type="protein sequence ID" value="GEA37696.1"/>
    <property type="molecule type" value="Genomic_DNA"/>
</dbReference>
<dbReference type="InterPro" id="IPR050808">
    <property type="entry name" value="Phage_Integrase"/>
</dbReference>
<reference evidence="7 11" key="3">
    <citation type="submission" date="2019-11" db="EMBL/GenBank/DDBJ databases">
        <title>FDA dAtabase for Regulatory Grade micrObial Sequences (FDA-ARGOS): Supporting development and validation of Infectious Disease Dx tests.</title>
        <authorList>
            <person name="Turner S."/>
            <person name="Byrd R."/>
            <person name="Tallon L."/>
            <person name="Sadzewicz L."/>
            <person name="Vavikolanu K."/>
            <person name="Mehta A."/>
            <person name="Aluvathingal J."/>
            <person name="Nadendla S."/>
            <person name="Myers T."/>
            <person name="Yan Y."/>
            <person name="Sichtig H."/>
        </authorList>
    </citation>
    <scope>NUCLEOTIDE SEQUENCE [LARGE SCALE GENOMIC DNA]</scope>
    <source>
        <strain evidence="7 11">FDAARGOS_739</strain>
    </source>
</reference>
<keyword evidence="3" id="KW-0238">DNA-binding</keyword>
<evidence type="ECO:0000256" key="2">
    <source>
        <dbReference type="ARBA" id="ARBA00022908"/>
    </source>
</evidence>